<dbReference type="RefSeq" id="WP_133431510.1">
    <property type="nucleotide sequence ID" value="NZ_SCWA01000005.1"/>
</dbReference>
<dbReference type="Pfam" id="PF08863">
    <property type="entry name" value="YolD"/>
    <property type="match status" value="1"/>
</dbReference>
<dbReference type="Proteomes" id="UP000295310">
    <property type="component" value="Unassembled WGS sequence"/>
</dbReference>
<dbReference type="InterPro" id="IPR014962">
    <property type="entry name" value="YolD"/>
</dbReference>
<accession>A0A4R6BEM0</accession>
<name>A0A4R6BEM0_9STAP</name>
<evidence type="ECO:0000313" key="1">
    <source>
        <dbReference type="EMBL" id="TDL98271.1"/>
    </source>
</evidence>
<keyword evidence="2" id="KW-1185">Reference proteome</keyword>
<dbReference type="OrthoDB" id="2390144at2"/>
<organism evidence="1 2">
    <name type="scientific">Macrococcus brunensis</name>
    <dbReference type="NCBI Taxonomy" id="198483"/>
    <lineage>
        <taxon>Bacteria</taxon>
        <taxon>Bacillati</taxon>
        <taxon>Bacillota</taxon>
        <taxon>Bacilli</taxon>
        <taxon>Bacillales</taxon>
        <taxon>Staphylococcaceae</taxon>
        <taxon>Macrococcus</taxon>
    </lineage>
</organism>
<protein>
    <submittedName>
        <fullName evidence="1">YolD-like family protein</fullName>
    </submittedName>
</protein>
<gene>
    <name evidence="1" type="ORF">ERX27_03800</name>
</gene>
<reference evidence="1 2" key="1">
    <citation type="submission" date="2019-01" db="EMBL/GenBank/DDBJ databases">
        <title>Draft genome sequences of the type strains of six Macrococcus species.</title>
        <authorList>
            <person name="Mazhar S."/>
            <person name="Altermann E."/>
            <person name="Hill C."/>
            <person name="Mcauliffe O."/>
        </authorList>
    </citation>
    <scope>NUCLEOTIDE SEQUENCE [LARGE SCALE GENOMIC DNA]</scope>
    <source>
        <strain evidence="1 2">CCM4811</strain>
    </source>
</reference>
<comment type="caution">
    <text evidence="1">The sequence shown here is derived from an EMBL/GenBank/DDBJ whole genome shotgun (WGS) entry which is preliminary data.</text>
</comment>
<dbReference type="AlphaFoldDB" id="A0A4R6BEM0"/>
<evidence type="ECO:0000313" key="2">
    <source>
        <dbReference type="Proteomes" id="UP000295310"/>
    </source>
</evidence>
<dbReference type="PANTHER" id="PTHR40051:SF1">
    <property type="entry name" value="YOLD-LIKE FAMILY PROTEIN"/>
    <property type="match status" value="1"/>
</dbReference>
<dbReference type="PANTHER" id="PTHR40051">
    <property type="entry name" value="IG HYPOTHETICAL 15966"/>
    <property type="match status" value="1"/>
</dbReference>
<proteinExistence type="predicted"/>
<dbReference type="EMBL" id="SCWA01000005">
    <property type="protein sequence ID" value="TDL98271.1"/>
    <property type="molecule type" value="Genomic_DNA"/>
</dbReference>
<sequence length="135" mass="15917">MEHPVYGELDYRQVDPSQLNPHIPKGRGMIKWAPFATMPEQFQSVRQHIENQNKIARPELSDDRLEELDMQLREAKRQQCPVLIQFYSEGYINDLLMTIERIDMWALHIIGINQANQQMCFISFMDVINITLETI</sequence>